<dbReference type="OrthoDB" id="3035605at2"/>
<feature type="chain" id="PRO_5018249202" description="DUF5626 domain-containing protein" evidence="1">
    <location>
        <begin position="27"/>
        <end position="165"/>
    </location>
</feature>
<organism evidence="2 3">
    <name type="scientific">Filibacter tadaridae</name>
    <dbReference type="NCBI Taxonomy" id="2483811"/>
    <lineage>
        <taxon>Bacteria</taxon>
        <taxon>Bacillati</taxon>
        <taxon>Bacillota</taxon>
        <taxon>Bacilli</taxon>
        <taxon>Bacillales</taxon>
        <taxon>Caryophanaceae</taxon>
        <taxon>Filibacter</taxon>
    </lineage>
</organism>
<dbReference type="RefSeq" id="WP_124068493.1">
    <property type="nucleotide sequence ID" value="NZ_CBCRXF010000030.1"/>
</dbReference>
<sequence>MKKISSILFLTVLLFSSLIFSPQVEASSVNQLVPTAPIDSEEYVPYGAKPPGSSASTHNISISRYNYQVARVGAQVYTDKFINGKTRMSIYVNNWKVLDDLGGSNNEMTIVLNNSSHKTIASYTVTIKNGSASAHFVGLNASTKYYITFVVPTNGNKYSFNGYIN</sequence>
<keyword evidence="1" id="KW-0732">Signal</keyword>
<dbReference type="AlphaFoldDB" id="A0A3P5WSM6"/>
<evidence type="ECO:0000313" key="3">
    <source>
        <dbReference type="Proteomes" id="UP000270468"/>
    </source>
</evidence>
<evidence type="ECO:0008006" key="4">
    <source>
        <dbReference type="Google" id="ProtNLM"/>
    </source>
</evidence>
<protein>
    <recommendedName>
        <fullName evidence="4">DUF5626 domain-containing protein</fullName>
    </recommendedName>
</protein>
<proteinExistence type="predicted"/>
<gene>
    <name evidence="2" type="ORF">FILTAD_00032</name>
</gene>
<evidence type="ECO:0000313" key="2">
    <source>
        <dbReference type="EMBL" id="VDC18104.1"/>
    </source>
</evidence>
<keyword evidence="3" id="KW-1185">Reference proteome</keyword>
<name>A0A3P5WSM6_9BACL</name>
<reference evidence="2 3" key="1">
    <citation type="submission" date="2018-11" db="EMBL/GenBank/DDBJ databases">
        <authorList>
            <person name="Criscuolo A."/>
        </authorList>
    </citation>
    <scope>NUCLEOTIDE SEQUENCE [LARGE SCALE GENOMIC DNA]</scope>
    <source>
        <strain evidence="2">ATB-66</strain>
    </source>
</reference>
<dbReference type="EMBL" id="UXAV01000008">
    <property type="protein sequence ID" value="VDC18104.1"/>
    <property type="molecule type" value="Genomic_DNA"/>
</dbReference>
<feature type="signal peptide" evidence="1">
    <location>
        <begin position="1"/>
        <end position="26"/>
    </location>
</feature>
<dbReference type="Proteomes" id="UP000270468">
    <property type="component" value="Unassembled WGS sequence"/>
</dbReference>
<accession>A0A3P5WSM6</accession>
<evidence type="ECO:0000256" key="1">
    <source>
        <dbReference type="SAM" id="SignalP"/>
    </source>
</evidence>